<dbReference type="AlphaFoldDB" id="A0A223RZY4"/>
<dbReference type="KEGG" id="ngv:CDO52_00300"/>
<accession>A0A223RZY4</accession>
<feature type="region of interest" description="Disordered" evidence="1">
    <location>
        <begin position="34"/>
        <end position="60"/>
    </location>
</feature>
<name>A0A223RZY4_9ACTN</name>
<keyword evidence="4" id="KW-1185">Reference proteome</keyword>
<sequence length="90" mass="10387">MAHPDPKRRKEIARRAAHISWARTPIRAERLAAANTAREASYERDVDPDGVMSEEDRRKAARNDRTAFYLELSRLGVEARRRKRAEEDAA</sequence>
<dbReference type="Proteomes" id="UP000215005">
    <property type="component" value="Chromosome"/>
</dbReference>
<organism evidence="3 4">
    <name type="scientific">Nocardiopsis gilva YIM 90087</name>
    <dbReference type="NCBI Taxonomy" id="1235441"/>
    <lineage>
        <taxon>Bacteria</taxon>
        <taxon>Bacillati</taxon>
        <taxon>Actinomycetota</taxon>
        <taxon>Actinomycetes</taxon>
        <taxon>Streptosporangiales</taxon>
        <taxon>Nocardiopsidaceae</taxon>
        <taxon>Nocardiopsis</taxon>
    </lineage>
</organism>
<reference evidence="3 4" key="1">
    <citation type="submission" date="2017-08" db="EMBL/GenBank/DDBJ databases">
        <title>The complete genome sequence of Nocardiopsis gilva YIM 90087.</title>
        <authorList>
            <person name="Yin M."/>
            <person name="Tang S."/>
        </authorList>
    </citation>
    <scope>NUCLEOTIDE SEQUENCE [LARGE SCALE GENOMIC DNA]</scope>
    <source>
        <strain evidence="3 4">YIM 90087</strain>
    </source>
</reference>
<evidence type="ECO:0000313" key="3">
    <source>
        <dbReference type="EMBL" id="ASU81424.1"/>
    </source>
</evidence>
<protein>
    <submittedName>
        <fullName evidence="3">Uncharacterized protein</fullName>
    </submittedName>
</protein>
<evidence type="ECO:0000313" key="4">
    <source>
        <dbReference type="Proteomes" id="UP000215005"/>
    </source>
</evidence>
<proteinExistence type="predicted"/>
<dbReference type="RefSeq" id="WP_017619413.1">
    <property type="nucleotide sequence ID" value="NZ_ANBG01000242.1"/>
</dbReference>
<dbReference type="KEGG" id="ngv:CDO52_00065"/>
<dbReference type="EMBL" id="CP022753">
    <property type="protein sequence ID" value="ASU81386.1"/>
    <property type="molecule type" value="Genomic_DNA"/>
</dbReference>
<evidence type="ECO:0000313" key="2">
    <source>
        <dbReference type="EMBL" id="ASU81386.1"/>
    </source>
</evidence>
<dbReference type="EMBL" id="CP022753">
    <property type="protein sequence ID" value="ASU81424.1"/>
    <property type="molecule type" value="Genomic_DNA"/>
</dbReference>
<gene>
    <name evidence="2" type="ORF">CDO52_00065</name>
    <name evidence="3" type="ORF">CDO52_00300</name>
</gene>
<dbReference type="OrthoDB" id="3432435at2"/>
<evidence type="ECO:0000256" key="1">
    <source>
        <dbReference type="SAM" id="MobiDB-lite"/>
    </source>
</evidence>